<dbReference type="InterPro" id="IPR000014">
    <property type="entry name" value="PAS"/>
</dbReference>
<dbReference type="Proteomes" id="UP001500752">
    <property type="component" value="Unassembled WGS sequence"/>
</dbReference>
<keyword evidence="6" id="KW-0808">Transferase</keyword>
<dbReference type="InterPro" id="IPR005467">
    <property type="entry name" value="His_kinase_dom"/>
</dbReference>
<dbReference type="InterPro" id="IPR029151">
    <property type="entry name" value="Sensor-like_sf"/>
</dbReference>
<dbReference type="GO" id="GO:0005524">
    <property type="term" value="F:ATP binding"/>
    <property type="evidence" value="ECO:0007669"/>
    <property type="project" value="UniProtKB-KW"/>
</dbReference>
<evidence type="ECO:0000256" key="10">
    <source>
        <dbReference type="ARBA" id="ARBA00022840"/>
    </source>
</evidence>
<evidence type="ECO:0000256" key="13">
    <source>
        <dbReference type="ARBA" id="ARBA00023136"/>
    </source>
</evidence>
<gene>
    <name evidence="16" type="ORF">GCM10023081_06440</name>
</gene>
<dbReference type="Pfam" id="PF08448">
    <property type="entry name" value="PAS_4"/>
    <property type="match status" value="1"/>
</dbReference>
<feature type="domain" description="Histidine kinase" evidence="15">
    <location>
        <begin position="334"/>
        <end position="527"/>
    </location>
</feature>
<dbReference type="SUPFAM" id="SSF55890">
    <property type="entry name" value="Sporulation response regulatory protein Spo0B"/>
    <property type="match status" value="1"/>
</dbReference>
<evidence type="ECO:0000256" key="7">
    <source>
        <dbReference type="ARBA" id="ARBA00022692"/>
    </source>
</evidence>
<dbReference type="InterPro" id="IPR035965">
    <property type="entry name" value="PAS-like_dom_sf"/>
</dbReference>
<dbReference type="Pfam" id="PF14689">
    <property type="entry name" value="SPOB_a"/>
    <property type="match status" value="1"/>
</dbReference>
<evidence type="ECO:0000256" key="11">
    <source>
        <dbReference type="ARBA" id="ARBA00022989"/>
    </source>
</evidence>
<dbReference type="Pfam" id="PF17203">
    <property type="entry name" value="sCache_3_2"/>
    <property type="match status" value="1"/>
</dbReference>
<dbReference type="InterPro" id="IPR050980">
    <property type="entry name" value="2C_sensor_his_kinase"/>
</dbReference>
<dbReference type="InterPro" id="IPR036890">
    <property type="entry name" value="HATPase_C_sf"/>
</dbReference>
<protein>
    <recommendedName>
        <fullName evidence="3">histidine kinase</fullName>
        <ecNumber evidence="3">2.7.13.3</ecNumber>
    </recommendedName>
</protein>
<keyword evidence="7 14" id="KW-0812">Transmembrane</keyword>
<dbReference type="Gene3D" id="3.30.450.20">
    <property type="entry name" value="PAS domain"/>
    <property type="match status" value="2"/>
</dbReference>
<dbReference type="PROSITE" id="PS50109">
    <property type="entry name" value="HIS_KIN"/>
    <property type="match status" value="1"/>
</dbReference>
<dbReference type="SMART" id="SM00091">
    <property type="entry name" value="PAS"/>
    <property type="match status" value="1"/>
</dbReference>
<evidence type="ECO:0000256" key="14">
    <source>
        <dbReference type="SAM" id="Phobius"/>
    </source>
</evidence>
<comment type="catalytic activity">
    <reaction evidence="1">
        <text>ATP + protein L-histidine = ADP + protein N-phospho-L-histidine.</text>
        <dbReference type="EC" id="2.7.13.3"/>
    </reaction>
</comment>
<dbReference type="Gene3D" id="3.30.565.10">
    <property type="entry name" value="Histidine kinase-like ATPase, C-terminal domain"/>
    <property type="match status" value="1"/>
</dbReference>
<keyword evidence="8" id="KW-0547">Nucleotide-binding</keyword>
<dbReference type="InterPro" id="IPR039506">
    <property type="entry name" value="SPOB_a"/>
</dbReference>
<comment type="subcellular location">
    <subcellularLocation>
        <location evidence="2">Cell membrane</location>
        <topology evidence="2">Multi-pass membrane protein</topology>
    </subcellularLocation>
</comment>
<keyword evidence="17" id="KW-1185">Reference proteome</keyword>
<evidence type="ECO:0000256" key="5">
    <source>
        <dbReference type="ARBA" id="ARBA00022553"/>
    </source>
</evidence>
<name>A0ABP7BXB1_9MICC</name>
<dbReference type="InterPro" id="IPR033463">
    <property type="entry name" value="sCache_3"/>
</dbReference>
<feature type="transmembrane region" description="Helical" evidence="14">
    <location>
        <begin position="12"/>
        <end position="33"/>
    </location>
</feature>
<evidence type="ECO:0000256" key="6">
    <source>
        <dbReference type="ARBA" id="ARBA00022679"/>
    </source>
</evidence>
<comment type="caution">
    <text evidence="16">The sequence shown here is derived from an EMBL/GenBank/DDBJ whole genome shotgun (WGS) entry which is preliminary data.</text>
</comment>
<keyword evidence="5" id="KW-0597">Phosphoprotein</keyword>
<evidence type="ECO:0000256" key="1">
    <source>
        <dbReference type="ARBA" id="ARBA00000085"/>
    </source>
</evidence>
<dbReference type="InterPro" id="IPR016120">
    <property type="entry name" value="Sig_transdc_His_kin_SpoOB"/>
</dbReference>
<dbReference type="EMBL" id="BAABEO010000008">
    <property type="protein sequence ID" value="GAA3670816.1"/>
    <property type="molecule type" value="Genomic_DNA"/>
</dbReference>
<sequence length="530" mass="56405">MRSRGTTLAGQYLVLQLAIVVAVLIGVVALSLAQAAESFERVEGRRALSAAESLAANPAVRSLLPTAEPRLGAALPAVAESVRSVSGFSYVALAKWDGTILTSPDPSQIGEKLPLGESQVQAGRSWTGPLDMGGQPYLAAHVPVFNDSGAMVGIAAAARAYPSVPERLVEAAPNLLTYLGISLALGTAGSLLLARRVKRQTLGMEPDEIAGLVKHREAIVQGVKEGVLALDPGQRVTLANETARRLLSLPPDCVGRQLRDLPLAAELQEVLTSEQEQPDRLVLVAERVVALNRMPLRSHGRLIGSVTTLRDRTELSTLERELGMTRAATDMLRAQTHEFANQLHTISGLIQIGEHEEVVKFVDGVHLSRTRLHDEVTSRIEDPAVAALLIAKASIAAERGLRLHLDGTSLLGRLPEDLSRDLTTVVGNLVDNAMDAVIGTPSPGVDVTIRDTPRAIEVRVKDNGPGVPPENIGDIFRQGYTTKQPGMDGDRGFGLALTRLVCIRRGGDIGIRNDGGAVFEAFLAKDGADT</sequence>
<reference evidence="17" key="1">
    <citation type="journal article" date="2019" name="Int. J. Syst. Evol. Microbiol.">
        <title>The Global Catalogue of Microorganisms (GCM) 10K type strain sequencing project: providing services to taxonomists for standard genome sequencing and annotation.</title>
        <authorList>
            <consortium name="The Broad Institute Genomics Platform"/>
            <consortium name="The Broad Institute Genome Sequencing Center for Infectious Disease"/>
            <person name="Wu L."/>
            <person name="Ma J."/>
        </authorList>
    </citation>
    <scope>NUCLEOTIDE SEQUENCE [LARGE SCALE GENOMIC DNA]</scope>
    <source>
        <strain evidence="17">JCM 30742</strain>
    </source>
</reference>
<evidence type="ECO:0000259" key="15">
    <source>
        <dbReference type="PROSITE" id="PS50109"/>
    </source>
</evidence>
<keyword evidence="9" id="KW-0418">Kinase</keyword>
<dbReference type="Gene3D" id="1.10.287.130">
    <property type="match status" value="1"/>
</dbReference>
<evidence type="ECO:0000256" key="9">
    <source>
        <dbReference type="ARBA" id="ARBA00022777"/>
    </source>
</evidence>
<evidence type="ECO:0000256" key="4">
    <source>
        <dbReference type="ARBA" id="ARBA00022475"/>
    </source>
</evidence>
<evidence type="ECO:0000256" key="2">
    <source>
        <dbReference type="ARBA" id="ARBA00004651"/>
    </source>
</evidence>
<dbReference type="EC" id="2.7.13.3" evidence="3"/>
<evidence type="ECO:0000256" key="3">
    <source>
        <dbReference type="ARBA" id="ARBA00012438"/>
    </source>
</evidence>
<evidence type="ECO:0000256" key="12">
    <source>
        <dbReference type="ARBA" id="ARBA00023012"/>
    </source>
</evidence>
<keyword evidence="10 16" id="KW-0067">ATP-binding</keyword>
<evidence type="ECO:0000313" key="16">
    <source>
        <dbReference type="EMBL" id="GAA3670816.1"/>
    </source>
</evidence>
<evidence type="ECO:0000256" key="8">
    <source>
        <dbReference type="ARBA" id="ARBA00022741"/>
    </source>
</evidence>
<dbReference type="SUPFAM" id="SSF55874">
    <property type="entry name" value="ATPase domain of HSP90 chaperone/DNA topoisomerase II/histidine kinase"/>
    <property type="match status" value="1"/>
</dbReference>
<dbReference type="InterPro" id="IPR013656">
    <property type="entry name" value="PAS_4"/>
</dbReference>
<dbReference type="CDD" id="cd00130">
    <property type="entry name" value="PAS"/>
    <property type="match status" value="1"/>
</dbReference>
<dbReference type="SUPFAM" id="SSF55785">
    <property type="entry name" value="PYP-like sensor domain (PAS domain)"/>
    <property type="match status" value="1"/>
</dbReference>
<accession>A0ABP7BXB1</accession>
<dbReference type="SMART" id="SM00387">
    <property type="entry name" value="HATPase_c"/>
    <property type="match status" value="1"/>
</dbReference>
<dbReference type="InterPro" id="IPR003594">
    <property type="entry name" value="HATPase_dom"/>
</dbReference>
<keyword evidence="4" id="KW-1003">Cell membrane</keyword>
<organism evidence="16 17">
    <name type="scientific">Arthrobacter ginkgonis</name>
    <dbReference type="NCBI Taxonomy" id="1630594"/>
    <lineage>
        <taxon>Bacteria</taxon>
        <taxon>Bacillati</taxon>
        <taxon>Actinomycetota</taxon>
        <taxon>Actinomycetes</taxon>
        <taxon>Micrococcales</taxon>
        <taxon>Micrococcaceae</taxon>
        <taxon>Arthrobacter</taxon>
    </lineage>
</organism>
<keyword evidence="11 14" id="KW-1133">Transmembrane helix</keyword>
<dbReference type="PANTHER" id="PTHR44936">
    <property type="entry name" value="SENSOR PROTEIN CREC"/>
    <property type="match status" value="1"/>
</dbReference>
<keyword evidence="13 14" id="KW-0472">Membrane</keyword>
<dbReference type="PANTHER" id="PTHR44936:SF10">
    <property type="entry name" value="SENSOR PROTEIN RSTB"/>
    <property type="match status" value="1"/>
</dbReference>
<dbReference type="Pfam" id="PF02518">
    <property type="entry name" value="HATPase_c"/>
    <property type="match status" value="1"/>
</dbReference>
<proteinExistence type="predicted"/>
<evidence type="ECO:0000313" key="17">
    <source>
        <dbReference type="Proteomes" id="UP001500752"/>
    </source>
</evidence>
<dbReference type="SUPFAM" id="SSF103190">
    <property type="entry name" value="Sensory domain-like"/>
    <property type="match status" value="1"/>
</dbReference>
<keyword evidence="12" id="KW-0902">Two-component regulatory system</keyword>